<dbReference type="EMBL" id="CP035107">
    <property type="protein sequence ID" value="QAR31025.1"/>
    <property type="molecule type" value="Genomic_DNA"/>
</dbReference>
<evidence type="ECO:0000259" key="9">
    <source>
        <dbReference type="Pfam" id="PF09093"/>
    </source>
</evidence>
<dbReference type="Gene3D" id="2.70.98.10">
    <property type="match status" value="1"/>
</dbReference>
<keyword evidence="5" id="KW-0456">Lyase</keyword>
<dbReference type="PANTHER" id="PTHR37322">
    <property type="match status" value="1"/>
</dbReference>
<evidence type="ECO:0000256" key="3">
    <source>
        <dbReference type="ARBA" id="ARBA00011245"/>
    </source>
</evidence>
<gene>
    <name evidence="10" type="ORF">EQP59_06600</name>
</gene>
<accession>A0A410JSA4</accession>
<dbReference type="SUPFAM" id="SSF74650">
    <property type="entry name" value="Galactose mutarotase-like"/>
    <property type="match status" value="1"/>
</dbReference>
<evidence type="ECO:0000313" key="10">
    <source>
        <dbReference type="EMBL" id="QAR31025.1"/>
    </source>
</evidence>
<evidence type="ECO:0000256" key="5">
    <source>
        <dbReference type="ARBA" id="ARBA00023239"/>
    </source>
</evidence>
<dbReference type="InterPro" id="IPR014718">
    <property type="entry name" value="GH-type_carb-bd"/>
</dbReference>
<feature type="domain" description="Polysaccharide lyase family 8 central" evidence="7">
    <location>
        <begin position="573"/>
        <end position="823"/>
    </location>
</feature>
<evidence type="ECO:0000259" key="7">
    <source>
        <dbReference type="Pfam" id="PF02278"/>
    </source>
</evidence>
<dbReference type="Gene3D" id="1.50.10.100">
    <property type="entry name" value="Chondroitin AC/alginate lyase"/>
    <property type="match status" value="1"/>
</dbReference>
<feature type="domain" description="Lyase catalytic" evidence="9">
    <location>
        <begin position="219"/>
        <end position="541"/>
    </location>
</feature>
<feature type="signal peptide" evidence="6">
    <location>
        <begin position="1"/>
        <end position="19"/>
    </location>
</feature>
<keyword evidence="4" id="KW-0106">Calcium</keyword>
<dbReference type="InterPro" id="IPR015177">
    <property type="entry name" value="Lyase_catalyt"/>
</dbReference>
<dbReference type="GO" id="GO:0016837">
    <property type="term" value="F:carbon-oxygen lyase activity, acting on polysaccharides"/>
    <property type="evidence" value="ECO:0007669"/>
    <property type="project" value="TreeGrafter"/>
</dbReference>
<name>A0A410JSA4_ORNRH</name>
<evidence type="ECO:0000256" key="2">
    <source>
        <dbReference type="ARBA" id="ARBA00006699"/>
    </source>
</evidence>
<dbReference type="RefSeq" id="WP_128501480.1">
    <property type="nucleotide sequence ID" value="NZ_CP035107.1"/>
</dbReference>
<dbReference type="SUPFAM" id="SSF48230">
    <property type="entry name" value="Chondroitin AC/alginate lyase"/>
    <property type="match status" value="1"/>
</dbReference>
<dbReference type="InterPro" id="IPR015176">
    <property type="entry name" value="Lyase_N"/>
</dbReference>
<dbReference type="InterPro" id="IPR008929">
    <property type="entry name" value="Chondroitin_lyas"/>
</dbReference>
<dbReference type="Gene3D" id="2.60.220.10">
    <property type="entry name" value="Polysaccharide lyase family 8-like, C-terminal"/>
    <property type="match status" value="1"/>
</dbReference>
<evidence type="ECO:0008006" key="12">
    <source>
        <dbReference type="Google" id="ProtNLM"/>
    </source>
</evidence>
<dbReference type="PANTHER" id="PTHR37322:SF3">
    <property type="entry name" value="CHONDROITIN SULFATE ABC EXOLYASE"/>
    <property type="match status" value="1"/>
</dbReference>
<dbReference type="Gene3D" id="2.60.120.430">
    <property type="entry name" value="Galactose-binding lectin"/>
    <property type="match status" value="1"/>
</dbReference>
<protein>
    <recommendedName>
        <fullName evidence="12">Chondroitin ABC lyase</fullName>
    </recommendedName>
</protein>
<dbReference type="GO" id="GO:0005576">
    <property type="term" value="C:extracellular region"/>
    <property type="evidence" value="ECO:0007669"/>
    <property type="project" value="InterPro"/>
</dbReference>
<comment type="cofactor">
    <cofactor evidence="1">
        <name>Ca(2+)</name>
        <dbReference type="ChEBI" id="CHEBI:29108"/>
    </cofactor>
</comment>
<dbReference type="GO" id="GO:0005975">
    <property type="term" value="P:carbohydrate metabolic process"/>
    <property type="evidence" value="ECO:0007669"/>
    <property type="project" value="InterPro"/>
</dbReference>
<dbReference type="OrthoDB" id="6394136at2"/>
<dbReference type="Pfam" id="PF02278">
    <property type="entry name" value="Lyase_8"/>
    <property type="match status" value="1"/>
</dbReference>
<dbReference type="InterPro" id="IPR039174">
    <property type="entry name" value="Chondroitin_ABC_lyase"/>
</dbReference>
<organism evidence="10 11">
    <name type="scientific">Ornithobacterium rhinotracheale</name>
    <dbReference type="NCBI Taxonomy" id="28251"/>
    <lineage>
        <taxon>Bacteria</taxon>
        <taxon>Pseudomonadati</taxon>
        <taxon>Bacteroidota</taxon>
        <taxon>Flavobacteriia</taxon>
        <taxon>Flavobacteriales</taxon>
        <taxon>Weeksellaceae</taxon>
        <taxon>Ornithobacterium</taxon>
    </lineage>
</organism>
<proteinExistence type="inferred from homology"/>
<dbReference type="GO" id="GO:0006027">
    <property type="term" value="P:glycosaminoglycan catabolic process"/>
    <property type="evidence" value="ECO:0007669"/>
    <property type="project" value="InterPro"/>
</dbReference>
<evidence type="ECO:0000256" key="1">
    <source>
        <dbReference type="ARBA" id="ARBA00001913"/>
    </source>
</evidence>
<dbReference type="Proteomes" id="UP000287701">
    <property type="component" value="Chromosome"/>
</dbReference>
<comment type="subunit">
    <text evidence="3">Monomer.</text>
</comment>
<sequence>MNKYSFLAFSALIFGQAGAQSFEGNTLPQDVTTTFKKSMISLSDKYYKDGKQSLLWKWYAPNSIVSFNSPDIAKSVKNFKKRAGVKLWVFNEIPQSTPLVFNFVDAQGQVQYTFDFNLNFTGWRAAWISYSDMWTPDGGKTTEKPIVAMNVISPKNVSNSHIFIDRVSFENYVDRQATPDAQIPENNRHLKRDIWHWGLLHKWEQTPYDLAIPAKISPAQKAQIAQVEKRVKKMYSEKNLSEKESARLSELDQILHISPDGTKGAPLMQKNNVRKGEDVSFIEINDYLDLNSRAYINTKNPKFKNDFIKGVKYMLNQGFAYESGMGTNHHYGYDIKEMFGALWRMEEVLKQENLWNEARKALVFWSGLAETRARVEAKRDELCDSWNTLLTPRLTAALWADTPEEKYRNLKSLSRWISSTLKFTPGTIGGIKIDGTGFHHGGNYPAYSVPGYAGIGEYLNCVEKTDFVLDKPAYDVYKFALKSLVRYTNLRDWGLAAAGRHPFHAVYGGMSKRAVLAFAYAAVSNQELDKELAADFLRLSKGIVPSSEYKKFINLFEKEGVKPSNSPQGFYVFNYASQGIYRYQNYMISLKGFTKNIWGAELYARDNRYGRYQSYGLVQIIGTANKDGVITERASGFAEDGWDWNRAPGVTSIQLPWDILESPFVGSDMLNQPSTFAGSSRLADGKYGMFAMKLGEYDVKNFTPSFKAYKSVFCFGNQLICLGSNISNDNKEYPTQTTLFQQTAKQKFVYSQQKNRNGYMLKDATGTLYYVPKGQDLEIKLREQISPNDKTKKMARGLFYSAVLNHGNAPKAQKYAYTVFLNADELQEKRIRKGKLNYQILRQDEVAHIVKDKPSGVEAYAVFKEFRDDKAKLIKEISEETMVMVQPQNSGVLMSVCNPDLDLGDYNYTTSRESGVTHRRVVLNGNFELAKPNDKVEAKHHAGKTEIKVACQHGIPVEFSLNKR</sequence>
<evidence type="ECO:0000256" key="4">
    <source>
        <dbReference type="ARBA" id="ARBA00022837"/>
    </source>
</evidence>
<comment type="similarity">
    <text evidence="2">Belongs to the polysaccharide lyase 8 family.</text>
</comment>
<keyword evidence="6" id="KW-0732">Signal</keyword>
<evidence type="ECO:0000259" key="8">
    <source>
        <dbReference type="Pfam" id="PF09092"/>
    </source>
</evidence>
<dbReference type="SUPFAM" id="SSF49863">
    <property type="entry name" value="Hyaluronate lyase-like, C-terminal domain"/>
    <property type="match status" value="1"/>
</dbReference>
<dbReference type="InterPro" id="IPR008979">
    <property type="entry name" value="Galactose-bd-like_sf"/>
</dbReference>
<reference evidence="10 11" key="1">
    <citation type="submission" date="2019-01" db="EMBL/GenBank/DDBJ databases">
        <title>Whole Genome of Ornithobacterium rhinotracheale FARPER-174b.</title>
        <authorList>
            <person name="Tataje-Lavanda L.A."/>
            <person name="Montalvan A."/>
            <person name="Montesinos R."/>
            <person name="Zimic M."/>
            <person name="Fernandez-Sanchez M."/>
            <person name="Fernandez-Diaz M."/>
        </authorList>
    </citation>
    <scope>NUCLEOTIDE SEQUENCE [LARGE SCALE GENOMIC DNA]</scope>
    <source>
        <strain evidence="10 11">FARPER-174b</strain>
    </source>
</reference>
<dbReference type="Pfam" id="PF09093">
    <property type="entry name" value="Lyase_catalyt"/>
    <property type="match status" value="1"/>
</dbReference>
<dbReference type="AlphaFoldDB" id="A0A410JSA4"/>
<dbReference type="SUPFAM" id="SSF49785">
    <property type="entry name" value="Galactose-binding domain-like"/>
    <property type="match status" value="1"/>
</dbReference>
<dbReference type="InterPro" id="IPR011071">
    <property type="entry name" value="Lyase_8-like_C"/>
</dbReference>
<feature type="domain" description="Lyase N-terminal" evidence="8">
    <location>
        <begin position="17"/>
        <end position="185"/>
    </location>
</feature>
<dbReference type="GO" id="GO:0030246">
    <property type="term" value="F:carbohydrate binding"/>
    <property type="evidence" value="ECO:0007669"/>
    <property type="project" value="InterPro"/>
</dbReference>
<dbReference type="InterPro" id="IPR011013">
    <property type="entry name" value="Gal_mutarotase_sf_dom"/>
</dbReference>
<dbReference type="InterPro" id="IPR003159">
    <property type="entry name" value="Lyase_8_central_dom"/>
</dbReference>
<evidence type="ECO:0000313" key="11">
    <source>
        <dbReference type="Proteomes" id="UP000287701"/>
    </source>
</evidence>
<feature type="chain" id="PRO_5019033736" description="Chondroitin ABC lyase" evidence="6">
    <location>
        <begin position="20"/>
        <end position="964"/>
    </location>
</feature>
<dbReference type="GO" id="GO:0042597">
    <property type="term" value="C:periplasmic space"/>
    <property type="evidence" value="ECO:0007669"/>
    <property type="project" value="TreeGrafter"/>
</dbReference>
<dbReference type="Pfam" id="PF09092">
    <property type="entry name" value="Lyase_N"/>
    <property type="match status" value="1"/>
</dbReference>
<evidence type="ECO:0000256" key="6">
    <source>
        <dbReference type="SAM" id="SignalP"/>
    </source>
</evidence>